<evidence type="ECO:0000256" key="2">
    <source>
        <dbReference type="SAM" id="SignalP"/>
    </source>
</evidence>
<feature type="chain" id="PRO_5014367496" description="Extracellular membrane protein CFEM domain-containing protein" evidence="2">
    <location>
        <begin position="23"/>
        <end position="371"/>
    </location>
</feature>
<dbReference type="Proteomes" id="UP000235786">
    <property type="component" value="Unassembled WGS sequence"/>
</dbReference>
<sequence length="371" mass="38133">MSSKFWVGTALTLAILSSTARAQTDSYQSNSFEGNFTTNWNPSGEGCVDPAGFVSCYATQSSSSLSCMTACANSNKKGTSQYNICVNECKELWLANNVGCWIQSCWNQVYSCGYQLTALSYFDGAGLPQDNSVPFYPPPGDATAGACSCNLGYVYGNLSAVSTSTQGSNCEVISSGNSIQFYDCACCQDAWPISNILAVCPKTDLSILGFPAFVTQTQKALAGSTDKCAILTNGSAACTSAYNFPFAASSVYNPLTLPTGIPGNDNLYNSPGNAFSVFPSAATLTLSLAPSYTSVITPASFLPTASADPQSISGTAILGGTTTASSKTVGSATGSSTGPATTSSTKANSGFRMEGNSVVLLLAAVVAVLGM</sequence>
<dbReference type="EMBL" id="KZ613940">
    <property type="protein sequence ID" value="PMD44879.1"/>
    <property type="molecule type" value="Genomic_DNA"/>
</dbReference>
<feature type="region of interest" description="Disordered" evidence="1">
    <location>
        <begin position="323"/>
        <end position="348"/>
    </location>
</feature>
<feature type="compositionally biased region" description="Low complexity" evidence="1">
    <location>
        <begin position="323"/>
        <end position="347"/>
    </location>
</feature>
<reference evidence="3 4" key="1">
    <citation type="submission" date="2016-04" db="EMBL/GenBank/DDBJ databases">
        <title>A degradative enzymes factory behind the ericoid mycorrhizal symbiosis.</title>
        <authorList>
            <consortium name="DOE Joint Genome Institute"/>
            <person name="Martino E."/>
            <person name="Morin E."/>
            <person name="Grelet G."/>
            <person name="Kuo A."/>
            <person name="Kohler A."/>
            <person name="Daghino S."/>
            <person name="Barry K."/>
            <person name="Choi C."/>
            <person name="Cichocki N."/>
            <person name="Clum A."/>
            <person name="Copeland A."/>
            <person name="Hainaut M."/>
            <person name="Haridas S."/>
            <person name="Labutti K."/>
            <person name="Lindquist E."/>
            <person name="Lipzen A."/>
            <person name="Khouja H.-R."/>
            <person name="Murat C."/>
            <person name="Ohm R."/>
            <person name="Olson A."/>
            <person name="Spatafora J."/>
            <person name="Veneault-Fourrey C."/>
            <person name="Henrissat B."/>
            <person name="Grigoriev I."/>
            <person name="Martin F."/>
            <person name="Perotto S."/>
        </authorList>
    </citation>
    <scope>NUCLEOTIDE SEQUENCE [LARGE SCALE GENOMIC DNA]</scope>
    <source>
        <strain evidence="3 4">F</strain>
    </source>
</reference>
<evidence type="ECO:0000313" key="4">
    <source>
        <dbReference type="Proteomes" id="UP000235786"/>
    </source>
</evidence>
<feature type="signal peptide" evidence="2">
    <location>
        <begin position="1"/>
        <end position="22"/>
    </location>
</feature>
<dbReference type="AlphaFoldDB" id="A0A2J6S275"/>
<gene>
    <name evidence="3" type="ORF">L207DRAFT_629426</name>
</gene>
<accession>A0A2J6S275</accession>
<evidence type="ECO:0000313" key="3">
    <source>
        <dbReference type="EMBL" id="PMD44879.1"/>
    </source>
</evidence>
<keyword evidence="4" id="KW-1185">Reference proteome</keyword>
<protein>
    <recommendedName>
        <fullName evidence="5">Extracellular membrane protein CFEM domain-containing protein</fullName>
    </recommendedName>
</protein>
<name>A0A2J6S275_HYAVF</name>
<dbReference type="OrthoDB" id="3538998at2759"/>
<evidence type="ECO:0008006" key="5">
    <source>
        <dbReference type="Google" id="ProtNLM"/>
    </source>
</evidence>
<evidence type="ECO:0000256" key="1">
    <source>
        <dbReference type="SAM" id="MobiDB-lite"/>
    </source>
</evidence>
<proteinExistence type="predicted"/>
<keyword evidence="2" id="KW-0732">Signal</keyword>
<organism evidence="3 4">
    <name type="scientific">Hyaloscypha variabilis (strain UAMH 11265 / GT02V1 / F)</name>
    <name type="common">Meliniomyces variabilis</name>
    <dbReference type="NCBI Taxonomy" id="1149755"/>
    <lineage>
        <taxon>Eukaryota</taxon>
        <taxon>Fungi</taxon>
        <taxon>Dikarya</taxon>
        <taxon>Ascomycota</taxon>
        <taxon>Pezizomycotina</taxon>
        <taxon>Leotiomycetes</taxon>
        <taxon>Helotiales</taxon>
        <taxon>Hyaloscyphaceae</taxon>
        <taxon>Hyaloscypha</taxon>
        <taxon>Hyaloscypha variabilis</taxon>
    </lineage>
</organism>